<evidence type="ECO:0000313" key="9">
    <source>
        <dbReference type="EMBL" id="GGI15119.1"/>
    </source>
</evidence>
<feature type="domain" description="AB hydrolase-1" evidence="7">
    <location>
        <begin position="220"/>
        <end position="419"/>
    </location>
</feature>
<feature type="compositionally biased region" description="Low complexity" evidence="4">
    <location>
        <begin position="802"/>
        <end position="824"/>
    </location>
</feature>
<organism evidence="9 10">
    <name type="scientific">Galliscardovia ingluviei</name>
    <dbReference type="NCBI Taxonomy" id="1769422"/>
    <lineage>
        <taxon>Bacteria</taxon>
        <taxon>Bacillati</taxon>
        <taxon>Actinomycetota</taxon>
        <taxon>Actinomycetes</taxon>
        <taxon>Bifidobacteriales</taxon>
        <taxon>Bifidobacteriaceae</taxon>
        <taxon>Galliscardovia</taxon>
    </lineage>
</organism>
<accession>A0A8J3AK29</accession>
<comment type="caution">
    <text evidence="9">The sequence shown here is derived from an EMBL/GenBank/DDBJ whole genome shotgun (WGS) entry which is preliminary data.</text>
</comment>
<gene>
    <name evidence="9" type="ORF">GCM10007377_14310</name>
</gene>
<dbReference type="InterPro" id="IPR029058">
    <property type="entry name" value="AB_hydrolase_fold"/>
</dbReference>
<evidence type="ECO:0000259" key="7">
    <source>
        <dbReference type="Pfam" id="PF00561"/>
    </source>
</evidence>
<feature type="chain" id="PRO_5035187075" description="Hydrolase" evidence="6">
    <location>
        <begin position="27"/>
        <end position="880"/>
    </location>
</feature>
<evidence type="ECO:0000259" key="8">
    <source>
        <dbReference type="Pfam" id="PF08386"/>
    </source>
</evidence>
<evidence type="ECO:0000256" key="1">
    <source>
        <dbReference type="ARBA" id="ARBA00010088"/>
    </source>
</evidence>
<protein>
    <recommendedName>
        <fullName evidence="11">Hydrolase</fullName>
    </recommendedName>
</protein>
<dbReference type="EMBL" id="BMDH01000005">
    <property type="protein sequence ID" value="GGI15119.1"/>
    <property type="molecule type" value="Genomic_DNA"/>
</dbReference>
<keyword evidence="2 6" id="KW-0732">Signal</keyword>
<feature type="domain" description="Peptidase S33 tripeptidyl aminopeptidase-like C-terminal" evidence="8">
    <location>
        <begin position="586"/>
        <end position="663"/>
    </location>
</feature>
<evidence type="ECO:0000256" key="4">
    <source>
        <dbReference type="SAM" id="MobiDB-lite"/>
    </source>
</evidence>
<dbReference type="InterPro" id="IPR013595">
    <property type="entry name" value="Pept_S33_TAP-like_C"/>
</dbReference>
<evidence type="ECO:0000256" key="6">
    <source>
        <dbReference type="SAM" id="SignalP"/>
    </source>
</evidence>
<evidence type="ECO:0000313" key="10">
    <source>
        <dbReference type="Proteomes" id="UP000619536"/>
    </source>
</evidence>
<reference evidence="9" key="2">
    <citation type="submission" date="2020-09" db="EMBL/GenBank/DDBJ databases">
        <authorList>
            <person name="Sun Q."/>
            <person name="Sedlacek I."/>
        </authorList>
    </citation>
    <scope>NUCLEOTIDE SEQUENCE</scope>
    <source>
        <strain evidence="9">CCM 8606</strain>
    </source>
</reference>
<sequence length="880" mass="94429">MKGITKITIGVAVTAALLLPTGIASAATTNEVTAYTPSQFLSFNGAVTLLQDKVPLNPRPVTQQDISELNQVAQENVVTANSATSSPTTTSTTVKPAAPTQVAPNPLDFDTIKQDDVYYRLPEAAQRYMTDGGITLSGPQAGGQSAGTVPAGLENYYAQQVDWFSCTEFGYEEAEGTQCGYATVPLDYNNPTGPSVKIAMYKIEHNAEFEKLGTIFTDPGGPGGSGTEYASGMVGSESETLQRYDVIGFDPRGTGVSLPQLRCQSSDALDKQRQGMDGFTGEQIDQVTAYNTQQCYANTARGYNGITGDMFIPTVGTENVVKDLDVMRSIVGDTKLNYIGFSYGTSIGYHYAMQFPGNMRAVVLDGVVNPLENNEALSKSEPYVSYLPQSDVKESPDVAQMRGFGETFKQFLGWCLTSAETTNIWSEGDALPCALGETVSNPTDDDINAAYKAYQQIAQANWGAQKYAYHGRVLSFADTTTGTIQSMYASSLWKYLNYALLLMKIKNNPGMMLQLADMYQGRDGQGKYDFMMASFNTISCVDSREDHSDRNVVATTLRQSYEVAPFIDPGVNADGTKRGEEPQYGVCQYYKTRGQLATGHEIDHAPNVLVVSSSYDPATPYPNGVIAAHALHGTLLTVANEQHCAYGKSDCATTVVDAFFADPDAFTKKIDDGSFANETQWYGKEGVSTKDIYNKVITASECQLTSFRVPPQVKLQLAESQVHPGDTVKLTAQGFTAGHTVRFELHSQPVVLGEVEVNADGEAVLEATIPADTVKGEHQIVAIDSANENISAQQSIKVNVKSAGTTTNGSSSSTTSPSDGNSGSHSGTSQPAVDAKYGSEARVSMLSQTGSTIMMFAFAIIVLVAATGIVLAVRKNQLNK</sequence>
<feature type="region of interest" description="Disordered" evidence="4">
    <location>
        <begin position="802"/>
        <end position="833"/>
    </location>
</feature>
<keyword evidence="5" id="KW-0472">Membrane</keyword>
<dbReference type="AlphaFoldDB" id="A0A8J3AK29"/>
<dbReference type="Pfam" id="PF00561">
    <property type="entry name" value="Abhydrolase_1"/>
    <property type="match status" value="1"/>
</dbReference>
<dbReference type="InterPro" id="IPR000073">
    <property type="entry name" value="AB_hydrolase_1"/>
</dbReference>
<evidence type="ECO:0000256" key="5">
    <source>
        <dbReference type="SAM" id="Phobius"/>
    </source>
</evidence>
<comment type="similarity">
    <text evidence="1">Belongs to the peptidase S33 family.</text>
</comment>
<dbReference type="GO" id="GO:0016787">
    <property type="term" value="F:hydrolase activity"/>
    <property type="evidence" value="ECO:0007669"/>
    <property type="project" value="UniProtKB-KW"/>
</dbReference>
<feature type="transmembrane region" description="Helical" evidence="5">
    <location>
        <begin position="853"/>
        <end position="873"/>
    </location>
</feature>
<evidence type="ECO:0000256" key="2">
    <source>
        <dbReference type="ARBA" id="ARBA00022729"/>
    </source>
</evidence>
<proteinExistence type="inferred from homology"/>
<feature type="compositionally biased region" description="Low complexity" evidence="4">
    <location>
        <begin position="79"/>
        <end position="100"/>
    </location>
</feature>
<evidence type="ECO:0008006" key="11">
    <source>
        <dbReference type="Google" id="ProtNLM"/>
    </source>
</evidence>
<dbReference type="SUPFAM" id="SSF53474">
    <property type="entry name" value="alpha/beta-Hydrolases"/>
    <property type="match status" value="1"/>
</dbReference>
<keyword evidence="10" id="KW-1185">Reference proteome</keyword>
<keyword evidence="5" id="KW-0812">Transmembrane</keyword>
<dbReference type="Pfam" id="PF08386">
    <property type="entry name" value="Abhydrolase_4"/>
    <property type="match status" value="1"/>
</dbReference>
<feature type="signal peptide" evidence="6">
    <location>
        <begin position="1"/>
        <end position="26"/>
    </location>
</feature>
<keyword evidence="3" id="KW-0378">Hydrolase</keyword>
<dbReference type="InterPro" id="IPR051601">
    <property type="entry name" value="Serine_prot/Carboxylest_S33"/>
</dbReference>
<dbReference type="RefSeq" id="WP_188355603.1">
    <property type="nucleotide sequence ID" value="NZ_BMDH01000005.1"/>
</dbReference>
<evidence type="ECO:0000256" key="3">
    <source>
        <dbReference type="ARBA" id="ARBA00022801"/>
    </source>
</evidence>
<dbReference type="PANTHER" id="PTHR43248">
    <property type="entry name" value="2-SUCCINYL-6-HYDROXY-2,4-CYCLOHEXADIENE-1-CARBOXYLATE SYNTHASE"/>
    <property type="match status" value="1"/>
</dbReference>
<feature type="region of interest" description="Disordered" evidence="4">
    <location>
        <begin position="79"/>
        <end position="106"/>
    </location>
</feature>
<name>A0A8J3AK29_9BIFI</name>
<dbReference type="Proteomes" id="UP000619536">
    <property type="component" value="Unassembled WGS sequence"/>
</dbReference>
<reference evidence="9" key="1">
    <citation type="journal article" date="2014" name="Int. J. Syst. Evol. Microbiol.">
        <title>Complete genome sequence of Corynebacterium casei LMG S-19264T (=DSM 44701T), isolated from a smear-ripened cheese.</title>
        <authorList>
            <consortium name="US DOE Joint Genome Institute (JGI-PGF)"/>
            <person name="Walter F."/>
            <person name="Albersmeier A."/>
            <person name="Kalinowski J."/>
            <person name="Ruckert C."/>
        </authorList>
    </citation>
    <scope>NUCLEOTIDE SEQUENCE</scope>
    <source>
        <strain evidence="9">CCM 8606</strain>
    </source>
</reference>
<dbReference type="PANTHER" id="PTHR43248:SF29">
    <property type="entry name" value="TRIPEPTIDYL AMINOPEPTIDASE"/>
    <property type="match status" value="1"/>
</dbReference>
<keyword evidence="5" id="KW-1133">Transmembrane helix</keyword>
<dbReference type="Gene3D" id="3.40.50.1820">
    <property type="entry name" value="alpha/beta hydrolase"/>
    <property type="match status" value="1"/>
</dbReference>